<feature type="compositionally biased region" description="Low complexity" evidence="1">
    <location>
        <begin position="228"/>
        <end position="241"/>
    </location>
</feature>
<feature type="compositionally biased region" description="Polar residues" evidence="1">
    <location>
        <begin position="461"/>
        <end position="476"/>
    </location>
</feature>
<feature type="region of interest" description="Disordered" evidence="1">
    <location>
        <begin position="355"/>
        <end position="416"/>
    </location>
</feature>
<dbReference type="Proteomes" id="UP001433268">
    <property type="component" value="Unassembled WGS sequence"/>
</dbReference>
<dbReference type="RefSeq" id="XP_066671563.1">
    <property type="nucleotide sequence ID" value="XM_066807945.1"/>
</dbReference>
<feature type="compositionally biased region" description="Acidic residues" evidence="1">
    <location>
        <begin position="52"/>
        <end position="64"/>
    </location>
</feature>
<feature type="region of interest" description="Disordered" evidence="1">
    <location>
        <begin position="16"/>
        <end position="135"/>
    </location>
</feature>
<feature type="compositionally biased region" description="Polar residues" evidence="1">
    <location>
        <begin position="208"/>
        <end position="218"/>
    </location>
</feature>
<name>A0ABR1WZZ1_9PEZI</name>
<feature type="compositionally biased region" description="Basic and acidic residues" evidence="1">
    <location>
        <begin position="163"/>
        <end position="206"/>
    </location>
</feature>
<evidence type="ECO:0000256" key="1">
    <source>
        <dbReference type="SAM" id="MobiDB-lite"/>
    </source>
</evidence>
<dbReference type="PANTHER" id="PTHR45615">
    <property type="entry name" value="MYOSIN HEAVY CHAIN, NON-MUSCLE"/>
    <property type="match status" value="1"/>
</dbReference>
<feature type="compositionally biased region" description="Acidic residues" evidence="1">
    <location>
        <begin position="405"/>
        <end position="416"/>
    </location>
</feature>
<evidence type="ECO:0008006" key="4">
    <source>
        <dbReference type="Google" id="ProtNLM"/>
    </source>
</evidence>
<accession>A0ABR1WZZ1</accession>
<dbReference type="EMBL" id="JAQQWN010000004">
    <property type="protein sequence ID" value="KAK8088669.1"/>
    <property type="molecule type" value="Genomic_DNA"/>
</dbReference>
<organism evidence="2 3">
    <name type="scientific">Apiospora hydei</name>
    <dbReference type="NCBI Taxonomy" id="1337664"/>
    <lineage>
        <taxon>Eukaryota</taxon>
        <taxon>Fungi</taxon>
        <taxon>Dikarya</taxon>
        <taxon>Ascomycota</taxon>
        <taxon>Pezizomycotina</taxon>
        <taxon>Sordariomycetes</taxon>
        <taxon>Xylariomycetidae</taxon>
        <taxon>Amphisphaeriales</taxon>
        <taxon>Apiosporaceae</taxon>
        <taxon>Apiospora</taxon>
    </lineage>
</organism>
<keyword evidence="3" id="KW-1185">Reference proteome</keyword>
<feature type="compositionally biased region" description="Basic and acidic residues" evidence="1">
    <location>
        <begin position="355"/>
        <end position="402"/>
    </location>
</feature>
<protein>
    <recommendedName>
        <fullName evidence="4">M protein repeat protein</fullName>
    </recommendedName>
</protein>
<evidence type="ECO:0000313" key="3">
    <source>
        <dbReference type="Proteomes" id="UP001433268"/>
    </source>
</evidence>
<reference evidence="2 3" key="1">
    <citation type="submission" date="2023-01" db="EMBL/GenBank/DDBJ databases">
        <title>Analysis of 21 Apiospora genomes using comparative genomics revels a genus with tremendous synthesis potential of carbohydrate active enzymes and secondary metabolites.</title>
        <authorList>
            <person name="Sorensen T."/>
        </authorList>
    </citation>
    <scope>NUCLEOTIDE SEQUENCE [LARGE SCALE GENOMIC DNA]</scope>
    <source>
        <strain evidence="2 3">CBS 114990</strain>
    </source>
</reference>
<proteinExistence type="predicted"/>
<dbReference type="PANTHER" id="PTHR45615:SF40">
    <property type="entry name" value="MYOSIN HEAVY CHAIN, NON-MUSCLE"/>
    <property type="match status" value="1"/>
</dbReference>
<feature type="region of interest" description="Disordered" evidence="1">
    <location>
        <begin position="446"/>
        <end position="517"/>
    </location>
</feature>
<feature type="region of interest" description="Disordered" evidence="1">
    <location>
        <begin position="163"/>
        <end position="243"/>
    </location>
</feature>
<feature type="compositionally biased region" description="Polar residues" evidence="1">
    <location>
        <begin position="104"/>
        <end position="115"/>
    </location>
</feature>
<comment type="caution">
    <text evidence="2">The sequence shown here is derived from an EMBL/GenBank/DDBJ whole genome shotgun (WGS) entry which is preliminary data.</text>
</comment>
<dbReference type="GeneID" id="92041005"/>
<evidence type="ECO:0000313" key="2">
    <source>
        <dbReference type="EMBL" id="KAK8088669.1"/>
    </source>
</evidence>
<feature type="compositionally biased region" description="Basic and acidic residues" evidence="1">
    <location>
        <begin position="33"/>
        <end position="46"/>
    </location>
</feature>
<sequence length="577" mass="62838">MADDAEKAEKLAAAKKRVEALKKKNAKKSGGSSKKDKKDKEEKEEPTPAANDEPEAEPEAEAPAEDTAAADDTKEKKLSIPPIPPAIQGLKIESNAIGEAGTPDVTSPSVQSKMRSASFKAGAGPLSPGFPFSTPDGEVASAADIYRKQVARIEDLEKENKRLAKEAADAEKRWQKAEGELDDLRETGGDDKKADAGVDGEVEKLQKSLPSNARITSCSRPPPRRGHGSSPSVAASSPPAVELQAQLDSKSATIENMELELSRLPSGGTDKDQIVALEEKLVRAEQAASKATRELVDLKRNLERTTEKAVREGSSRTSAETRVKTLEQENITLNESLAELQKKHDALDKKVQALGNLHKENDSRTQALRREKEAAEKEAAELKSKVERLEAENTKLRKKDAAEGGGDDDGIDELENEERQRLEKKIRDLEAEIYDLRRGIWHQRRRDMEAGAEGEEASPSGDFTNIDLSGPLSPTSAARKASGRGTGLGDFFTSGLNALTGASPAGEKGGDDEGLLEDDDLEFDEDAFRRAHEEDAKKRLERIKEIKRGLKNWEGWRLDLVDTRRGGGYGVGEVFEI</sequence>
<gene>
    <name evidence="2" type="ORF">PG997_003630</name>
</gene>